<accession>M8AX03</accession>
<keyword evidence="4 7" id="KW-1133">Transmembrane helix</keyword>
<evidence type="ECO:0000256" key="2">
    <source>
        <dbReference type="ARBA" id="ARBA00022692"/>
    </source>
</evidence>
<evidence type="ECO:0000256" key="4">
    <source>
        <dbReference type="ARBA" id="ARBA00022989"/>
    </source>
</evidence>
<dbReference type="PANTHER" id="PTHR22950">
    <property type="entry name" value="AMINO ACID TRANSPORTER"/>
    <property type="match status" value="1"/>
</dbReference>
<dbReference type="EMBL" id="KD041936">
    <property type="protein sequence ID" value="EMS65609.1"/>
    <property type="molecule type" value="Genomic_DNA"/>
</dbReference>
<dbReference type="InterPro" id="IPR013057">
    <property type="entry name" value="AA_transpt_TM"/>
</dbReference>
<dbReference type="STRING" id="4572.M8AX03"/>
<feature type="transmembrane region" description="Helical" evidence="7">
    <location>
        <begin position="84"/>
        <end position="105"/>
    </location>
</feature>
<evidence type="ECO:0000256" key="7">
    <source>
        <dbReference type="SAM" id="Phobius"/>
    </source>
</evidence>
<keyword evidence="3" id="KW-0813">Transport</keyword>
<feature type="transmembrane region" description="Helical" evidence="7">
    <location>
        <begin position="42"/>
        <end position="64"/>
    </location>
</feature>
<evidence type="ECO:0000256" key="1">
    <source>
        <dbReference type="ARBA" id="ARBA00004141"/>
    </source>
</evidence>
<protein>
    <recommendedName>
        <fullName evidence="8">Amino acid transporter transmembrane domain-containing protein</fullName>
    </recommendedName>
</protein>
<dbReference type="PANTHER" id="PTHR22950:SF514">
    <property type="entry name" value="OS07G0598600 PROTEIN"/>
    <property type="match status" value="1"/>
</dbReference>
<dbReference type="eggNOG" id="KOG1305">
    <property type="taxonomic scope" value="Eukaryota"/>
</dbReference>
<proteinExistence type="predicted"/>
<evidence type="ECO:0000256" key="5">
    <source>
        <dbReference type="ARBA" id="ARBA00023136"/>
    </source>
</evidence>
<reference evidence="9" key="1">
    <citation type="journal article" date="2013" name="Nature">
        <title>Draft genome of the wheat A-genome progenitor Triticum urartu.</title>
        <authorList>
            <person name="Ling H.Q."/>
            <person name="Zhao S."/>
            <person name="Liu D."/>
            <person name="Wang J."/>
            <person name="Sun H."/>
            <person name="Zhang C."/>
            <person name="Fan H."/>
            <person name="Li D."/>
            <person name="Dong L."/>
            <person name="Tao Y."/>
            <person name="Gao C."/>
            <person name="Wu H."/>
            <person name="Li Y."/>
            <person name="Cui Y."/>
            <person name="Guo X."/>
            <person name="Zheng S."/>
            <person name="Wang B."/>
            <person name="Yu K."/>
            <person name="Liang Q."/>
            <person name="Yang W."/>
            <person name="Lou X."/>
            <person name="Chen J."/>
            <person name="Feng M."/>
            <person name="Jian J."/>
            <person name="Zhang X."/>
            <person name="Luo G."/>
            <person name="Jiang Y."/>
            <person name="Liu J."/>
            <person name="Wang Z."/>
            <person name="Sha Y."/>
            <person name="Zhang B."/>
            <person name="Wu H."/>
            <person name="Tang D."/>
            <person name="Shen Q."/>
            <person name="Xue P."/>
            <person name="Zou S."/>
            <person name="Wang X."/>
            <person name="Liu X."/>
            <person name="Wang F."/>
            <person name="Yang Y."/>
            <person name="An X."/>
            <person name="Dong Z."/>
            <person name="Zhang K."/>
            <person name="Zhang X."/>
            <person name="Luo M.C."/>
            <person name="Dvorak J."/>
            <person name="Tong Y."/>
            <person name="Wang J."/>
            <person name="Yang H."/>
            <person name="Li Z."/>
            <person name="Wang D."/>
            <person name="Zhang A."/>
            <person name="Wang J."/>
        </authorList>
    </citation>
    <scope>NUCLEOTIDE SEQUENCE</scope>
</reference>
<evidence type="ECO:0000256" key="6">
    <source>
        <dbReference type="SAM" id="MobiDB-lite"/>
    </source>
</evidence>
<feature type="transmembrane region" description="Helical" evidence="7">
    <location>
        <begin position="178"/>
        <end position="197"/>
    </location>
</feature>
<dbReference type="GO" id="GO:0031090">
    <property type="term" value="C:organelle membrane"/>
    <property type="evidence" value="ECO:0007669"/>
    <property type="project" value="UniProtKB-ARBA"/>
</dbReference>
<comment type="subcellular location">
    <subcellularLocation>
        <location evidence="1">Membrane</location>
        <topology evidence="1">Multi-pass membrane protein</topology>
    </subcellularLocation>
</comment>
<name>M8AX03_TRIUA</name>
<sequence>MESPEHHNHLHLHKNHHELSHHEIDVSLTSSKPLDWNDSLKYTSALSVALAVVFVVITAGIAMIKLTRGQIPMPMLFPDVHGTWASIFKLFTAAPVLVTAFICHYNVHPIHNELKDPAQIKPIVRASLVLCSAVYVTTSFFGFLLFGEETLDDVLANFDSDLGIPYGGVFNDAVRVSYALHLMLVFPIVFHALRLNMDGLLFPSARPLACAHPRGSPRHSEEEGQGPGVVHDRDRGGVERSGRVQRRFLVVIRWHTGMAWDWQHRQRSPPPWPSPDHGALYVY</sequence>
<dbReference type="GO" id="GO:0015179">
    <property type="term" value="F:L-amino acid transmembrane transporter activity"/>
    <property type="evidence" value="ECO:0007669"/>
    <property type="project" value="TreeGrafter"/>
</dbReference>
<gene>
    <name evidence="9" type="ORF">TRIUR3_21700</name>
</gene>
<dbReference type="Pfam" id="PF01490">
    <property type="entry name" value="Aa_trans"/>
    <property type="match status" value="1"/>
</dbReference>
<evidence type="ECO:0000259" key="8">
    <source>
        <dbReference type="Pfam" id="PF01490"/>
    </source>
</evidence>
<organism evidence="9">
    <name type="scientific">Triticum urartu</name>
    <name type="common">Red wild einkorn</name>
    <name type="synonym">Crithodium urartu</name>
    <dbReference type="NCBI Taxonomy" id="4572"/>
    <lineage>
        <taxon>Eukaryota</taxon>
        <taxon>Viridiplantae</taxon>
        <taxon>Streptophyta</taxon>
        <taxon>Embryophyta</taxon>
        <taxon>Tracheophyta</taxon>
        <taxon>Spermatophyta</taxon>
        <taxon>Magnoliopsida</taxon>
        <taxon>Liliopsida</taxon>
        <taxon>Poales</taxon>
        <taxon>Poaceae</taxon>
        <taxon>BOP clade</taxon>
        <taxon>Pooideae</taxon>
        <taxon>Triticodae</taxon>
        <taxon>Triticeae</taxon>
        <taxon>Triticinae</taxon>
        <taxon>Triticum</taxon>
    </lineage>
</organism>
<evidence type="ECO:0000313" key="9">
    <source>
        <dbReference type="EMBL" id="EMS65609.1"/>
    </source>
</evidence>
<keyword evidence="2 7" id="KW-0812">Transmembrane</keyword>
<evidence type="ECO:0000256" key="3">
    <source>
        <dbReference type="ARBA" id="ARBA00022970"/>
    </source>
</evidence>
<keyword evidence="5 7" id="KW-0472">Membrane</keyword>
<dbReference type="AlphaFoldDB" id="M8AX03"/>
<feature type="transmembrane region" description="Helical" evidence="7">
    <location>
        <begin position="126"/>
        <end position="146"/>
    </location>
</feature>
<feature type="region of interest" description="Disordered" evidence="6">
    <location>
        <begin position="212"/>
        <end position="238"/>
    </location>
</feature>
<keyword evidence="3" id="KW-0029">Amino-acid transport</keyword>
<feature type="domain" description="Amino acid transporter transmembrane" evidence="8">
    <location>
        <begin position="39"/>
        <end position="210"/>
    </location>
</feature>